<accession>A0A853CVU4</accession>
<dbReference type="Proteomes" id="UP000578352">
    <property type="component" value="Unassembled WGS sequence"/>
</dbReference>
<dbReference type="AlphaFoldDB" id="A0A853CVU4"/>
<proteinExistence type="predicted"/>
<sequence>MVIDHWWVCGSALAERLILLSASEEESDEPSPGSPPDAGTDRR</sequence>
<dbReference type="RefSeq" id="WP_281369275.1">
    <property type="nucleotide sequence ID" value="NZ_BAABEH010000001.1"/>
</dbReference>
<gene>
    <name evidence="2" type="ORF">HNR13_000982</name>
</gene>
<feature type="region of interest" description="Disordered" evidence="1">
    <location>
        <begin position="22"/>
        <end position="43"/>
    </location>
</feature>
<evidence type="ECO:0000313" key="2">
    <source>
        <dbReference type="EMBL" id="NYJ22695.1"/>
    </source>
</evidence>
<reference evidence="2 3" key="1">
    <citation type="submission" date="2020-07" db="EMBL/GenBank/DDBJ databases">
        <title>Sequencing the genomes of 1000 actinobacteria strains.</title>
        <authorList>
            <person name="Klenk H.-P."/>
        </authorList>
    </citation>
    <scope>NUCLEOTIDE SEQUENCE [LARGE SCALE GENOMIC DNA]</scope>
    <source>
        <strain evidence="2 3">DSM 15165</strain>
    </source>
</reference>
<protein>
    <submittedName>
        <fullName evidence="2">Uncharacterized protein</fullName>
    </submittedName>
</protein>
<name>A0A853CVU4_9MICO</name>
<comment type="caution">
    <text evidence="2">The sequence shown here is derived from an EMBL/GenBank/DDBJ whole genome shotgun (WGS) entry which is preliminary data.</text>
</comment>
<organism evidence="2 3">
    <name type="scientific">Leifsonia shinshuensis</name>
    <dbReference type="NCBI Taxonomy" id="150026"/>
    <lineage>
        <taxon>Bacteria</taxon>
        <taxon>Bacillati</taxon>
        <taxon>Actinomycetota</taxon>
        <taxon>Actinomycetes</taxon>
        <taxon>Micrococcales</taxon>
        <taxon>Microbacteriaceae</taxon>
        <taxon>Leifsonia</taxon>
    </lineage>
</organism>
<dbReference type="EMBL" id="JACCFL010000001">
    <property type="protein sequence ID" value="NYJ22695.1"/>
    <property type="molecule type" value="Genomic_DNA"/>
</dbReference>
<evidence type="ECO:0000256" key="1">
    <source>
        <dbReference type="SAM" id="MobiDB-lite"/>
    </source>
</evidence>
<evidence type="ECO:0000313" key="3">
    <source>
        <dbReference type="Proteomes" id="UP000578352"/>
    </source>
</evidence>